<comment type="caution">
    <text evidence="2">The sequence shown here is derived from an EMBL/GenBank/DDBJ whole genome shotgun (WGS) entry which is preliminary data.</text>
</comment>
<keyword evidence="1" id="KW-1133">Transmembrane helix</keyword>
<gene>
    <name evidence="2" type="ORF">H2509_11105</name>
</gene>
<protein>
    <submittedName>
        <fullName evidence="2">Sodium:proton symporter</fullName>
    </submittedName>
</protein>
<evidence type="ECO:0000313" key="2">
    <source>
        <dbReference type="EMBL" id="MBA5777671.1"/>
    </source>
</evidence>
<dbReference type="EMBL" id="JACFXV010000053">
    <property type="protein sequence ID" value="MBA5777671.1"/>
    <property type="molecule type" value="Genomic_DNA"/>
</dbReference>
<dbReference type="Proteomes" id="UP000541109">
    <property type="component" value="Unassembled WGS sequence"/>
</dbReference>
<keyword evidence="1" id="KW-0812">Transmembrane</keyword>
<reference evidence="2 3" key="1">
    <citation type="submission" date="2020-07" db="EMBL/GenBank/DDBJ databases">
        <title>Stappia sp., F7233, whole genome shotgun sequencing project.</title>
        <authorList>
            <person name="Jiang S."/>
            <person name="Liu Z.W."/>
            <person name="Du Z.J."/>
        </authorList>
    </citation>
    <scope>NUCLEOTIDE SEQUENCE [LARGE SCALE GENOMIC DNA]</scope>
    <source>
        <strain evidence="2 3">F7233</strain>
    </source>
</reference>
<feature type="transmembrane region" description="Helical" evidence="1">
    <location>
        <begin position="132"/>
        <end position="154"/>
    </location>
</feature>
<keyword evidence="1" id="KW-0472">Membrane</keyword>
<evidence type="ECO:0000313" key="3">
    <source>
        <dbReference type="Proteomes" id="UP000541109"/>
    </source>
</evidence>
<organism evidence="2 3">
    <name type="scientific">Stappia albiluteola</name>
    <dbReference type="NCBI Taxonomy" id="2758565"/>
    <lineage>
        <taxon>Bacteria</taxon>
        <taxon>Pseudomonadati</taxon>
        <taxon>Pseudomonadota</taxon>
        <taxon>Alphaproteobacteria</taxon>
        <taxon>Hyphomicrobiales</taxon>
        <taxon>Stappiaceae</taxon>
        <taxon>Stappia</taxon>
    </lineage>
</organism>
<feature type="transmembrane region" description="Helical" evidence="1">
    <location>
        <begin position="42"/>
        <end position="62"/>
    </location>
</feature>
<accession>A0A839ADQ3</accession>
<feature type="transmembrane region" description="Helical" evidence="1">
    <location>
        <begin position="160"/>
        <end position="183"/>
    </location>
</feature>
<name>A0A839ADQ3_9HYPH</name>
<feature type="transmembrane region" description="Helical" evidence="1">
    <location>
        <begin position="204"/>
        <end position="224"/>
    </location>
</feature>
<keyword evidence="3" id="KW-1185">Reference proteome</keyword>
<dbReference type="InterPro" id="IPR038770">
    <property type="entry name" value="Na+/solute_symporter_sf"/>
</dbReference>
<evidence type="ECO:0000256" key="1">
    <source>
        <dbReference type="SAM" id="Phobius"/>
    </source>
</evidence>
<dbReference type="AlphaFoldDB" id="A0A839ADQ3"/>
<feature type="transmembrane region" description="Helical" evidence="1">
    <location>
        <begin position="101"/>
        <end position="125"/>
    </location>
</feature>
<dbReference type="Gene3D" id="1.20.1530.20">
    <property type="match status" value="1"/>
</dbReference>
<feature type="transmembrane region" description="Helical" evidence="1">
    <location>
        <begin position="230"/>
        <end position="251"/>
    </location>
</feature>
<feature type="transmembrane region" description="Helical" evidence="1">
    <location>
        <begin position="69"/>
        <end position="89"/>
    </location>
</feature>
<sequence length="318" mass="33262">MKAPVQALAWLGRHGTRAVALSAFIGMALPPLSALFRPFVEEAIFCLLVLAFLRVAPVDVLTRLRRPRLVLLATIWIVLAVPLILGAVARAFGLPSVSPDLAVALFLVTAAPPIMSAPAFVSLLGLNGGLSLALLIVAMLVTPLTVPLIGEVVLGQALPISSVSLAVRLVLLLAGTAGLAWVIRRIAGADRIAARSREIDGLSVILLLFFAVAVMDGVAASFLARPGVTLAILALSFVMAFGQMAVTRIVFRKASPDDGFVLAHAAGNRNMGLIVAALGGTLPDLAWLYFGLGQIPIYVLPLLLRPMAGKLAQAARSE</sequence>
<proteinExistence type="predicted"/>